<keyword evidence="1" id="KW-0812">Transmembrane</keyword>
<gene>
    <name evidence="2" type="ORF">BT96DRAFT_512445</name>
</gene>
<keyword evidence="3" id="KW-1185">Reference proteome</keyword>
<dbReference type="AlphaFoldDB" id="A0A6A4I2P7"/>
<name>A0A6A4I2P7_9AGAR</name>
<evidence type="ECO:0000256" key="1">
    <source>
        <dbReference type="SAM" id="Phobius"/>
    </source>
</evidence>
<keyword evidence="1" id="KW-1133">Transmembrane helix</keyword>
<accession>A0A6A4I2P7</accession>
<evidence type="ECO:0000313" key="2">
    <source>
        <dbReference type="EMBL" id="KAE9403055.1"/>
    </source>
</evidence>
<reference evidence="2" key="1">
    <citation type="journal article" date="2019" name="Environ. Microbiol.">
        <title>Fungal ecological strategies reflected in gene transcription - a case study of two litter decomposers.</title>
        <authorList>
            <person name="Barbi F."/>
            <person name="Kohler A."/>
            <person name="Barry K."/>
            <person name="Baskaran P."/>
            <person name="Daum C."/>
            <person name="Fauchery L."/>
            <person name="Ihrmark K."/>
            <person name="Kuo A."/>
            <person name="LaButti K."/>
            <person name="Lipzen A."/>
            <person name="Morin E."/>
            <person name="Grigoriev I.V."/>
            <person name="Henrissat B."/>
            <person name="Lindahl B."/>
            <person name="Martin F."/>
        </authorList>
    </citation>
    <scope>NUCLEOTIDE SEQUENCE</scope>
    <source>
        <strain evidence="2">JB14</strain>
    </source>
</reference>
<keyword evidence="1" id="KW-0472">Membrane</keyword>
<sequence length="72" mass="8080">MTCGCAIRLLSIVIASTSYIPQSSFLPSSRLSLSFHCPFKNIPSPQSALYYLSLMLSYSTILDIIYLVWRAE</sequence>
<protein>
    <submittedName>
        <fullName evidence="2">Uncharacterized protein</fullName>
    </submittedName>
</protein>
<dbReference type="EMBL" id="ML769429">
    <property type="protein sequence ID" value="KAE9403055.1"/>
    <property type="molecule type" value="Genomic_DNA"/>
</dbReference>
<dbReference type="Proteomes" id="UP000799118">
    <property type="component" value="Unassembled WGS sequence"/>
</dbReference>
<feature type="transmembrane region" description="Helical" evidence="1">
    <location>
        <begin position="48"/>
        <end position="69"/>
    </location>
</feature>
<organism evidence="2 3">
    <name type="scientific">Gymnopus androsaceus JB14</name>
    <dbReference type="NCBI Taxonomy" id="1447944"/>
    <lineage>
        <taxon>Eukaryota</taxon>
        <taxon>Fungi</taxon>
        <taxon>Dikarya</taxon>
        <taxon>Basidiomycota</taxon>
        <taxon>Agaricomycotina</taxon>
        <taxon>Agaricomycetes</taxon>
        <taxon>Agaricomycetidae</taxon>
        <taxon>Agaricales</taxon>
        <taxon>Marasmiineae</taxon>
        <taxon>Omphalotaceae</taxon>
        <taxon>Gymnopus</taxon>
    </lineage>
</organism>
<evidence type="ECO:0000313" key="3">
    <source>
        <dbReference type="Proteomes" id="UP000799118"/>
    </source>
</evidence>
<proteinExistence type="predicted"/>